<gene>
    <name evidence="1" type="ORF">AOZ06_04905</name>
</gene>
<name>A0A0N9HJU8_9PSEU</name>
<evidence type="ECO:0000313" key="1">
    <source>
        <dbReference type="EMBL" id="ALG06348.1"/>
    </source>
</evidence>
<dbReference type="PROSITE" id="PS51257">
    <property type="entry name" value="PROKAR_LIPOPROTEIN"/>
    <property type="match status" value="1"/>
</dbReference>
<proteinExistence type="predicted"/>
<accession>A0A0N9HJU8</accession>
<protein>
    <submittedName>
        <fullName evidence="1">Uncharacterized protein</fullName>
    </submittedName>
</protein>
<evidence type="ECO:0000313" key="2">
    <source>
        <dbReference type="Proteomes" id="UP000063699"/>
    </source>
</evidence>
<dbReference type="Proteomes" id="UP000063699">
    <property type="component" value="Chromosome"/>
</dbReference>
<reference evidence="1 2" key="1">
    <citation type="submission" date="2015-07" db="EMBL/GenBank/DDBJ databases">
        <title>Genome sequencing of Kibdelosporangium phytohabitans.</title>
        <authorList>
            <person name="Qin S."/>
            <person name="Xing K."/>
        </authorList>
    </citation>
    <scope>NUCLEOTIDE SEQUENCE [LARGE SCALE GENOMIC DNA]</scope>
    <source>
        <strain evidence="1 2">KLBMP1111</strain>
    </source>
</reference>
<organism evidence="1 2">
    <name type="scientific">Kibdelosporangium phytohabitans</name>
    <dbReference type="NCBI Taxonomy" id="860235"/>
    <lineage>
        <taxon>Bacteria</taxon>
        <taxon>Bacillati</taxon>
        <taxon>Actinomycetota</taxon>
        <taxon>Actinomycetes</taxon>
        <taxon>Pseudonocardiales</taxon>
        <taxon>Pseudonocardiaceae</taxon>
        <taxon>Kibdelosporangium</taxon>
    </lineage>
</organism>
<dbReference type="RefSeq" id="WP_054288324.1">
    <property type="nucleotide sequence ID" value="NZ_CP012752.1"/>
</dbReference>
<keyword evidence="2" id="KW-1185">Reference proteome</keyword>
<dbReference type="AlphaFoldDB" id="A0A0N9HJU8"/>
<dbReference type="KEGG" id="kphy:AOZ06_04905"/>
<sequence>MGRLQRPHQSPAASHELVWWTGGIPNVLYSCLDGVHLIEAVGVCLARRIHAQLSDTATGRRRRRWADLRPDRIVSATGVIVP</sequence>
<dbReference type="EMBL" id="CP012752">
    <property type="protein sequence ID" value="ALG06348.1"/>
    <property type="molecule type" value="Genomic_DNA"/>
</dbReference>